<name>A0A3M7SFT0_BRAPC</name>
<protein>
    <recommendedName>
        <fullName evidence="4">Secreted protein</fullName>
    </recommendedName>
</protein>
<dbReference type="EMBL" id="REGN01001444">
    <property type="protein sequence ID" value="RNA34622.1"/>
    <property type="molecule type" value="Genomic_DNA"/>
</dbReference>
<evidence type="ECO:0000313" key="2">
    <source>
        <dbReference type="EMBL" id="RNA34622.1"/>
    </source>
</evidence>
<feature type="signal peptide" evidence="1">
    <location>
        <begin position="1"/>
        <end position="18"/>
    </location>
</feature>
<feature type="chain" id="PRO_5017981374" description="Secreted protein" evidence="1">
    <location>
        <begin position="19"/>
        <end position="67"/>
    </location>
</feature>
<evidence type="ECO:0008006" key="4">
    <source>
        <dbReference type="Google" id="ProtNLM"/>
    </source>
</evidence>
<proteinExistence type="predicted"/>
<dbReference type="AlphaFoldDB" id="A0A3M7SFT0"/>
<keyword evidence="1" id="KW-0732">Signal</keyword>
<comment type="caution">
    <text evidence="2">The sequence shown here is derived from an EMBL/GenBank/DDBJ whole genome shotgun (WGS) entry which is preliminary data.</text>
</comment>
<evidence type="ECO:0000256" key="1">
    <source>
        <dbReference type="SAM" id="SignalP"/>
    </source>
</evidence>
<organism evidence="2 3">
    <name type="scientific">Brachionus plicatilis</name>
    <name type="common">Marine rotifer</name>
    <name type="synonym">Brachionus muelleri</name>
    <dbReference type="NCBI Taxonomy" id="10195"/>
    <lineage>
        <taxon>Eukaryota</taxon>
        <taxon>Metazoa</taxon>
        <taxon>Spiralia</taxon>
        <taxon>Gnathifera</taxon>
        <taxon>Rotifera</taxon>
        <taxon>Eurotatoria</taxon>
        <taxon>Monogononta</taxon>
        <taxon>Pseudotrocha</taxon>
        <taxon>Ploima</taxon>
        <taxon>Brachionidae</taxon>
        <taxon>Brachionus</taxon>
    </lineage>
</organism>
<evidence type="ECO:0000313" key="3">
    <source>
        <dbReference type="Proteomes" id="UP000276133"/>
    </source>
</evidence>
<accession>A0A3M7SFT0</accession>
<reference evidence="2 3" key="1">
    <citation type="journal article" date="2018" name="Sci. Rep.">
        <title>Genomic signatures of local adaptation to the degree of environmental predictability in rotifers.</title>
        <authorList>
            <person name="Franch-Gras L."/>
            <person name="Hahn C."/>
            <person name="Garcia-Roger E.M."/>
            <person name="Carmona M.J."/>
            <person name="Serra M."/>
            <person name="Gomez A."/>
        </authorList>
    </citation>
    <scope>NUCLEOTIDE SEQUENCE [LARGE SCALE GENOMIC DNA]</scope>
    <source>
        <strain evidence="2">HYR1</strain>
    </source>
</reference>
<gene>
    <name evidence="2" type="ORF">BpHYR1_028963</name>
</gene>
<sequence>MLLVPLLLKLPAVFVVRAVVHKFATVAKTTKTSFLVVLADIWLIVPSDRGSEVGGRPNGAFGAHNAA</sequence>
<keyword evidence="3" id="KW-1185">Reference proteome</keyword>
<dbReference type="Proteomes" id="UP000276133">
    <property type="component" value="Unassembled WGS sequence"/>
</dbReference>